<geneLocation type="plasmid" evidence="2 3">
    <name>pHI4320</name>
</geneLocation>
<dbReference type="HOGENOM" id="CLU_2452208_0_0_6"/>
<proteinExistence type="predicted"/>
<protein>
    <submittedName>
        <fullName evidence="2">Uncharacterized protein</fullName>
    </submittedName>
</protein>
<keyword evidence="2" id="KW-0614">Plasmid</keyword>
<dbReference type="KEGG" id="pmr:PMIP40"/>
<organism evidence="2 3">
    <name type="scientific">Proteus mirabilis (strain HI4320)</name>
    <dbReference type="NCBI Taxonomy" id="529507"/>
    <lineage>
        <taxon>Bacteria</taxon>
        <taxon>Pseudomonadati</taxon>
        <taxon>Pseudomonadota</taxon>
        <taxon>Gammaproteobacteria</taxon>
        <taxon>Enterobacterales</taxon>
        <taxon>Morganellaceae</taxon>
        <taxon>Proteus</taxon>
    </lineage>
</organism>
<feature type="region of interest" description="Disordered" evidence="1">
    <location>
        <begin position="1"/>
        <end position="23"/>
    </location>
</feature>
<feature type="region of interest" description="Disordered" evidence="1">
    <location>
        <begin position="44"/>
        <end position="89"/>
    </location>
</feature>
<feature type="compositionally biased region" description="Polar residues" evidence="1">
    <location>
        <begin position="1"/>
        <end position="17"/>
    </location>
</feature>
<dbReference type="EMBL" id="AM942760">
    <property type="protein sequence ID" value="CAQ34889.1"/>
    <property type="molecule type" value="Genomic_DNA"/>
</dbReference>
<dbReference type="AlphaFoldDB" id="B1VJ80"/>
<evidence type="ECO:0000313" key="2">
    <source>
        <dbReference type="EMBL" id="CAQ34889.1"/>
    </source>
</evidence>
<gene>
    <name evidence="2" type="ordered locus">PMIP40</name>
</gene>
<name>B1VJ80_PROMH</name>
<reference evidence="2 3" key="1">
    <citation type="journal article" date="2008" name="J. Bacteriol.">
        <title>Complete genome sequence of uropathogenic Proteus mirabilis, a master of both adherence and motility.</title>
        <authorList>
            <person name="Pearson M.M."/>
            <person name="Sebaihia M."/>
            <person name="Churcher C."/>
            <person name="Quail M.A."/>
            <person name="Seshasayee A.S."/>
            <person name="Luscombe N.M."/>
            <person name="Abdellah Z."/>
            <person name="Arrosmith C."/>
            <person name="Atkin B."/>
            <person name="Chillingworth T."/>
            <person name="Hauser H."/>
            <person name="Jagels K."/>
            <person name="Moule S."/>
            <person name="Mungall K."/>
            <person name="Norbertczak H."/>
            <person name="Rabbinowitsch E."/>
            <person name="Walker D."/>
            <person name="Whithead S."/>
            <person name="Thomson N.R."/>
            <person name="Rather P.N."/>
            <person name="Parkhill J."/>
            <person name="Mobley H.L."/>
        </authorList>
    </citation>
    <scope>NUCLEOTIDE SEQUENCE [LARGE SCALE GENOMIC DNA]</scope>
    <source>
        <strain evidence="2 3">HI4320</strain>
    </source>
</reference>
<keyword evidence="3" id="KW-1185">Reference proteome</keyword>
<accession>B1VJ80</accession>
<evidence type="ECO:0000313" key="3">
    <source>
        <dbReference type="Proteomes" id="UP000008319"/>
    </source>
</evidence>
<dbReference type="EnsemblBacteria" id="CAQ34889">
    <property type="protein sequence ID" value="CAQ34889"/>
    <property type="gene ID" value="PMIP40"/>
</dbReference>
<sequence>MRDEQASFSGLTCSAQKNHPEDNLNRHAALAGIRQRSKGKRIFKCPSGHVRQPTKVPKNTNADLPIKRGGTYRETQDPRLRPLNSRRCR</sequence>
<dbReference type="Proteomes" id="UP000008319">
    <property type="component" value="Plasmid pHI4320"/>
</dbReference>
<evidence type="ECO:0000256" key="1">
    <source>
        <dbReference type="SAM" id="MobiDB-lite"/>
    </source>
</evidence>